<dbReference type="EMBL" id="ASPP01025448">
    <property type="protein sequence ID" value="ETO08007.1"/>
    <property type="molecule type" value="Genomic_DNA"/>
</dbReference>
<evidence type="ECO:0000313" key="1">
    <source>
        <dbReference type="EMBL" id="ETO08007.1"/>
    </source>
</evidence>
<gene>
    <name evidence="1" type="ORF">RFI_29383</name>
</gene>
<organism evidence="1 2">
    <name type="scientific">Reticulomyxa filosa</name>
    <dbReference type="NCBI Taxonomy" id="46433"/>
    <lineage>
        <taxon>Eukaryota</taxon>
        <taxon>Sar</taxon>
        <taxon>Rhizaria</taxon>
        <taxon>Retaria</taxon>
        <taxon>Foraminifera</taxon>
        <taxon>Monothalamids</taxon>
        <taxon>Reticulomyxidae</taxon>
        <taxon>Reticulomyxa</taxon>
    </lineage>
</organism>
<comment type="caution">
    <text evidence="1">The sequence shown here is derived from an EMBL/GenBank/DDBJ whole genome shotgun (WGS) entry which is preliminary data.</text>
</comment>
<evidence type="ECO:0000313" key="2">
    <source>
        <dbReference type="Proteomes" id="UP000023152"/>
    </source>
</evidence>
<proteinExistence type="predicted"/>
<dbReference type="Proteomes" id="UP000023152">
    <property type="component" value="Unassembled WGS sequence"/>
</dbReference>
<name>X6M3G4_RETFI</name>
<feature type="non-terminal residue" evidence="1">
    <location>
        <position position="241"/>
    </location>
</feature>
<reference evidence="1 2" key="1">
    <citation type="journal article" date="2013" name="Curr. Biol.">
        <title>The Genome of the Foraminiferan Reticulomyxa filosa.</title>
        <authorList>
            <person name="Glockner G."/>
            <person name="Hulsmann N."/>
            <person name="Schleicher M."/>
            <person name="Noegel A.A."/>
            <person name="Eichinger L."/>
            <person name="Gallinger C."/>
            <person name="Pawlowski J."/>
            <person name="Sierra R."/>
            <person name="Euteneuer U."/>
            <person name="Pillet L."/>
            <person name="Moustafa A."/>
            <person name="Platzer M."/>
            <person name="Groth M."/>
            <person name="Szafranski K."/>
            <person name="Schliwa M."/>
        </authorList>
    </citation>
    <scope>NUCLEOTIDE SEQUENCE [LARGE SCALE GENOMIC DNA]</scope>
</reference>
<keyword evidence="2" id="KW-1185">Reference proteome</keyword>
<accession>X6M3G4</accession>
<dbReference type="AlphaFoldDB" id="X6M3G4"/>
<protein>
    <submittedName>
        <fullName evidence="1">Uncharacterized protein</fullName>
    </submittedName>
</protein>
<sequence length="241" mass="28874">MDFINLQIMNSSPFEYTYEKDGVKSSIDITLCSESISRWCNHFPITFNIKAHWSSPEIKKQKIETWNLRSDKWDLYRQILGKKLEEWRNNTIWWDQNNQQLLDFAVESWTNCVVESAKQSIGTRIIWKENKSWCSDSLSFNDSILLIKYSFYFRFVFSIRPFQSMDLFSFSVREHKEIVFSIQVNEFEQSFNNSHISRTSNWTDQEKAELLVSWFSQPPQPPSYFEDTKEHYQTVEDEITS</sequence>